<sequence length="116" mass="13371">MYVKITVDDEFATQDIEIELNAHNIYAKCPKCGKEFQVDPIEWAHDFPEFNWGHRPFCDECSNRKSSLTARCTRCGHIWNISAKKVIPKSGFLCWDCSYRDKLIKKGILKGGKENG</sequence>
<dbReference type="EMBL" id="JAPOHA010000023">
    <property type="protein sequence ID" value="MCY1715315.1"/>
    <property type="molecule type" value="Genomic_DNA"/>
</dbReference>
<reference evidence="1 2" key="1">
    <citation type="submission" date="2022-11" db="EMBL/GenBank/DDBJ databases">
        <authorList>
            <person name="Caiyu Z."/>
        </authorList>
    </citation>
    <scope>NUCLEOTIDE SEQUENCE [LARGE SCALE GENOMIC DNA]</scope>
    <source>
        <strain evidence="1 2">YR-4</strain>
    </source>
</reference>
<proteinExistence type="predicted"/>
<accession>A0ABT4BYA7</accession>
<dbReference type="RefSeq" id="WP_268059351.1">
    <property type="nucleotide sequence ID" value="NZ_JAPOHA010000023.1"/>
</dbReference>
<protein>
    <submittedName>
        <fullName evidence="1">Uncharacterized protein</fullName>
    </submittedName>
</protein>
<keyword evidence="2" id="KW-1185">Reference proteome</keyword>
<evidence type="ECO:0000313" key="1">
    <source>
        <dbReference type="EMBL" id="MCY1715315.1"/>
    </source>
</evidence>
<dbReference type="Proteomes" id="UP001082703">
    <property type="component" value="Unassembled WGS sequence"/>
</dbReference>
<gene>
    <name evidence="1" type="ORF">OUY18_13750</name>
</gene>
<evidence type="ECO:0000313" key="2">
    <source>
        <dbReference type="Proteomes" id="UP001082703"/>
    </source>
</evidence>
<comment type="caution">
    <text evidence="1">The sequence shown here is derived from an EMBL/GenBank/DDBJ whole genome shotgun (WGS) entry which is preliminary data.</text>
</comment>
<organism evidence="1 2">
    <name type="scientific">Caproiciproducens galactitolivorans</name>
    <dbReference type="NCBI Taxonomy" id="642589"/>
    <lineage>
        <taxon>Bacteria</taxon>
        <taxon>Bacillati</taxon>
        <taxon>Bacillota</taxon>
        <taxon>Clostridia</taxon>
        <taxon>Eubacteriales</taxon>
        <taxon>Acutalibacteraceae</taxon>
        <taxon>Caproiciproducens</taxon>
    </lineage>
</organism>
<name>A0ABT4BYA7_9FIRM</name>